<evidence type="ECO:0000313" key="2">
    <source>
        <dbReference type="Proteomes" id="UP001163321"/>
    </source>
</evidence>
<name>A0ACC0W9S3_9STRA</name>
<evidence type="ECO:0000313" key="1">
    <source>
        <dbReference type="EMBL" id="KAI9915487.1"/>
    </source>
</evidence>
<dbReference type="EMBL" id="CM047582">
    <property type="protein sequence ID" value="KAI9915487.1"/>
    <property type="molecule type" value="Genomic_DNA"/>
</dbReference>
<keyword evidence="2" id="KW-1185">Reference proteome</keyword>
<reference evidence="1 2" key="1">
    <citation type="journal article" date="2022" name="bioRxiv">
        <title>The genome of the oomycete Peronosclerospora sorghi, a cosmopolitan pathogen of maize and sorghum, is inflated with dispersed pseudogenes.</title>
        <authorList>
            <person name="Fletcher K."/>
            <person name="Martin F."/>
            <person name="Isakeit T."/>
            <person name="Cavanaugh K."/>
            <person name="Magill C."/>
            <person name="Michelmore R."/>
        </authorList>
    </citation>
    <scope>NUCLEOTIDE SEQUENCE [LARGE SCALE GENOMIC DNA]</scope>
    <source>
        <strain evidence="1">P6</strain>
    </source>
</reference>
<organism evidence="1 2">
    <name type="scientific">Peronosclerospora sorghi</name>
    <dbReference type="NCBI Taxonomy" id="230839"/>
    <lineage>
        <taxon>Eukaryota</taxon>
        <taxon>Sar</taxon>
        <taxon>Stramenopiles</taxon>
        <taxon>Oomycota</taxon>
        <taxon>Peronosporomycetes</taxon>
        <taxon>Peronosporales</taxon>
        <taxon>Peronosporaceae</taxon>
        <taxon>Peronosclerospora</taxon>
    </lineage>
</organism>
<protein>
    <submittedName>
        <fullName evidence="1">Uncharacterized protein</fullName>
    </submittedName>
</protein>
<accession>A0ACC0W9S3</accession>
<comment type="caution">
    <text evidence="1">The sequence shown here is derived from an EMBL/GenBank/DDBJ whole genome shotgun (WGS) entry which is preliminary data.</text>
</comment>
<proteinExistence type="predicted"/>
<gene>
    <name evidence="1" type="ORF">PsorP6_007852</name>
</gene>
<dbReference type="Proteomes" id="UP001163321">
    <property type="component" value="Chromosome 3"/>
</dbReference>
<sequence length="170" mass="19396">MRSRSASAENPAKTTLCTAPIRKPSHVTFRNGTHNGLIKVTEPVEMLSGQLAPELFRVLERPPVHLFVLLHARNVRSLDQRLNRGILDVIDAITHTVHVSSREFGVERRRGRGYRELARENLDWFHGFDLNVVGTVMKDVVVWFLNGQINASVNCIDRHVKNHRDEVAMF</sequence>